<accession>A0A9P5ZG80</accession>
<reference evidence="1" key="1">
    <citation type="submission" date="2020-11" db="EMBL/GenBank/DDBJ databases">
        <authorList>
            <consortium name="DOE Joint Genome Institute"/>
            <person name="Ahrendt S."/>
            <person name="Riley R."/>
            <person name="Andreopoulos W."/>
            <person name="Labutti K."/>
            <person name="Pangilinan J."/>
            <person name="Ruiz-Duenas F.J."/>
            <person name="Barrasa J.M."/>
            <person name="Sanchez-Garcia M."/>
            <person name="Camarero S."/>
            <person name="Miyauchi S."/>
            <person name="Serrano A."/>
            <person name="Linde D."/>
            <person name="Babiker R."/>
            <person name="Drula E."/>
            <person name="Ayuso-Fernandez I."/>
            <person name="Pacheco R."/>
            <person name="Padilla G."/>
            <person name="Ferreira P."/>
            <person name="Barriuso J."/>
            <person name="Kellner H."/>
            <person name="Castanera R."/>
            <person name="Alfaro M."/>
            <person name="Ramirez L."/>
            <person name="Pisabarro A.G."/>
            <person name="Kuo A."/>
            <person name="Tritt A."/>
            <person name="Lipzen A."/>
            <person name="He G."/>
            <person name="Yan M."/>
            <person name="Ng V."/>
            <person name="Cullen D."/>
            <person name="Martin F."/>
            <person name="Rosso M.-N."/>
            <person name="Henrissat B."/>
            <person name="Hibbett D."/>
            <person name="Martinez A.T."/>
            <person name="Grigoriev I.V."/>
        </authorList>
    </citation>
    <scope>NUCLEOTIDE SEQUENCE</scope>
    <source>
        <strain evidence="1">ATCC 90797</strain>
    </source>
</reference>
<comment type="caution">
    <text evidence="1">The sequence shown here is derived from an EMBL/GenBank/DDBJ whole genome shotgun (WGS) entry which is preliminary data.</text>
</comment>
<sequence length="84" mass="9003">MMYDTARSCPGLFASTIYCLTWSMFWGNPVPKGGLLEGGRLSTLFCNVLSLSALAYHLPSIRDTWASAGTQLGGMRHSALTGST</sequence>
<proteinExistence type="predicted"/>
<evidence type="ECO:0000313" key="2">
    <source>
        <dbReference type="Proteomes" id="UP000807025"/>
    </source>
</evidence>
<dbReference type="EMBL" id="MU154865">
    <property type="protein sequence ID" value="KAF9486896.1"/>
    <property type="molecule type" value="Genomic_DNA"/>
</dbReference>
<name>A0A9P5ZG80_PLEER</name>
<organism evidence="1 2">
    <name type="scientific">Pleurotus eryngii</name>
    <name type="common">Boletus of the steppes</name>
    <dbReference type="NCBI Taxonomy" id="5323"/>
    <lineage>
        <taxon>Eukaryota</taxon>
        <taxon>Fungi</taxon>
        <taxon>Dikarya</taxon>
        <taxon>Basidiomycota</taxon>
        <taxon>Agaricomycotina</taxon>
        <taxon>Agaricomycetes</taxon>
        <taxon>Agaricomycetidae</taxon>
        <taxon>Agaricales</taxon>
        <taxon>Pleurotineae</taxon>
        <taxon>Pleurotaceae</taxon>
        <taxon>Pleurotus</taxon>
    </lineage>
</organism>
<keyword evidence="2" id="KW-1185">Reference proteome</keyword>
<dbReference type="AlphaFoldDB" id="A0A9P5ZG80"/>
<evidence type="ECO:0000313" key="1">
    <source>
        <dbReference type="EMBL" id="KAF9486896.1"/>
    </source>
</evidence>
<protein>
    <submittedName>
        <fullName evidence="1">Uncharacterized protein</fullName>
    </submittedName>
</protein>
<dbReference type="Proteomes" id="UP000807025">
    <property type="component" value="Unassembled WGS sequence"/>
</dbReference>
<gene>
    <name evidence="1" type="ORF">BDN71DRAFT_776480</name>
</gene>